<keyword evidence="1" id="KW-1133">Transmembrane helix</keyword>
<gene>
    <name evidence="2" type="ORF">SPHA_6959</name>
</gene>
<keyword evidence="3" id="KW-1185">Reference proteome</keyword>
<dbReference type="Proteomes" id="UP000597762">
    <property type="component" value="Unassembled WGS sequence"/>
</dbReference>
<feature type="transmembrane region" description="Helical" evidence="1">
    <location>
        <begin position="170"/>
        <end position="191"/>
    </location>
</feature>
<organism evidence="2 3">
    <name type="scientific">Acanthosepion pharaonis</name>
    <name type="common">Pharaoh cuttlefish</name>
    <name type="synonym">Sepia pharaonis</name>
    <dbReference type="NCBI Taxonomy" id="158019"/>
    <lineage>
        <taxon>Eukaryota</taxon>
        <taxon>Metazoa</taxon>
        <taxon>Spiralia</taxon>
        <taxon>Lophotrochozoa</taxon>
        <taxon>Mollusca</taxon>
        <taxon>Cephalopoda</taxon>
        <taxon>Coleoidea</taxon>
        <taxon>Decapodiformes</taxon>
        <taxon>Sepiida</taxon>
        <taxon>Sepiina</taxon>
        <taxon>Sepiidae</taxon>
        <taxon>Acanthosepion</taxon>
    </lineage>
</organism>
<dbReference type="AlphaFoldDB" id="A0A812AXG7"/>
<evidence type="ECO:0000256" key="1">
    <source>
        <dbReference type="SAM" id="Phobius"/>
    </source>
</evidence>
<feature type="transmembrane region" description="Helical" evidence="1">
    <location>
        <begin position="54"/>
        <end position="76"/>
    </location>
</feature>
<proteinExistence type="predicted"/>
<feature type="transmembrane region" description="Helical" evidence="1">
    <location>
        <begin position="197"/>
        <end position="216"/>
    </location>
</feature>
<sequence>MANQIAATFSSLFSEIFLFLFFFERVLFLEIIGFFCTFFLSIHSFLKDIFVHSLIYLIFLFHHFSYTFSSLVPIFFPSYSCSVYIPCISLSVIAALYNFFLSSYLRIFNFSHVFFFVLSFFFFFHYFIRSFFLSSFLSYICLSFLLLFFLISFSITLFFPPFILSPFLSFFLSSSLSYSFLSCFFLSFFLLPFSFSFFLLPFLIHFSCFFLSLFFFPKTNNYNDTEYFPTPTTKYLYFSFIPYVLTNPHLLQPTHNIPSFLHFFFLRRYVLFVIFQKDIYLIYPKFFPLFGTVFVRRRFIHLHVPFLIFFVVLPPSSPHFRSPFKKTVFAVISRLKSEGKQA</sequence>
<accession>A0A812AXG7</accession>
<keyword evidence="1" id="KW-0812">Transmembrane</keyword>
<evidence type="ECO:0000313" key="2">
    <source>
        <dbReference type="EMBL" id="CAE1161524.1"/>
    </source>
</evidence>
<feature type="transmembrane region" description="Helical" evidence="1">
    <location>
        <begin position="134"/>
        <end position="158"/>
    </location>
</feature>
<protein>
    <submittedName>
        <fullName evidence="2">Uncharacterized protein</fullName>
    </submittedName>
</protein>
<evidence type="ECO:0000313" key="3">
    <source>
        <dbReference type="Proteomes" id="UP000597762"/>
    </source>
</evidence>
<name>A0A812AXG7_ACAPH</name>
<comment type="caution">
    <text evidence="2">The sequence shown here is derived from an EMBL/GenBank/DDBJ whole genome shotgun (WGS) entry which is preliminary data.</text>
</comment>
<reference evidence="2" key="1">
    <citation type="submission" date="2021-01" db="EMBL/GenBank/DDBJ databases">
        <authorList>
            <person name="Li R."/>
            <person name="Bekaert M."/>
        </authorList>
    </citation>
    <scope>NUCLEOTIDE SEQUENCE</scope>
    <source>
        <strain evidence="2">Farmed</strain>
    </source>
</reference>
<keyword evidence="1" id="KW-0472">Membrane</keyword>
<feature type="transmembrane region" description="Helical" evidence="1">
    <location>
        <begin position="269"/>
        <end position="287"/>
    </location>
</feature>
<feature type="transmembrane region" description="Helical" evidence="1">
    <location>
        <begin position="16"/>
        <end position="42"/>
    </location>
</feature>
<feature type="transmembrane region" description="Helical" evidence="1">
    <location>
        <begin position="82"/>
        <end position="100"/>
    </location>
</feature>
<dbReference type="EMBL" id="CAHIKZ030000224">
    <property type="protein sequence ID" value="CAE1161524.1"/>
    <property type="molecule type" value="Genomic_DNA"/>
</dbReference>
<feature type="transmembrane region" description="Helical" evidence="1">
    <location>
        <begin position="107"/>
        <end position="128"/>
    </location>
</feature>
<feature type="transmembrane region" description="Helical" evidence="1">
    <location>
        <begin position="299"/>
        <end position="316"/>
    </location>
</feature>